<evidence type="ECO:0000256" key="6">
    <source>
        <dbReference type="RuleBase" id="RU003983"/>
    </source>
</evidence>
<organism evidence="9 10">
    <name type="scientific">Dankookia rubra</name>
    <dbReference type="NCBI Taxonomy" id="1442381"/>
    <lineage>
        <taxon>Bacteria</taxon>
        <taxon>Pseudomonadati</taxon>
        <taxon>Pseudomonadota</taxon>
        <taxon>Alphaproteobacteria</taxon>
        <taxon>Acetobacterales</taxon>
        <taxon>Roseomonadaceae</taxon>
        <taxon>Dankookia</taxon>
    </lineage>
</organism>
<feature type="domain" description="Peptidase M48" evidence="8">
    <location>
        <begin position="140"/>
        <end position="285"/>
    </location>
</feature>
<dbReference type="GO" id="GO:0051603">
    <property type="term" value="P:proteolysis involved in protein catabolic process"/>
    <property type="evidence" value="ECO:0007669"/>
    <property type="project" value="TreeGrafter"/>
</dbReference>
<keyword evidence="2" id="KW-0479">Metal-binding</keyword>
<gene>
    <name evidence="9" type="ORF">E2C06_21195</name>
</gene>
<evidence type="ECO:0000313" key="10">
    <source>
        <dbReference type="Proteomes" id="UP000295096"/>
    </source>
</evidence>
<evidence type="ECO:0000256" key="4">
    <source>
        <dbReference type="ARBA" id="ARBA00022833"/>
    </source>
</evidence>
<keyword evidence="4 6" id="KW-0862">Zinc</keyword>
<dbReference type="InterPro" id="IPR051156">
    <property type="entry name" value="Mito/Outer_Membr_Metalloprot"/>
</dbReference>
<dbReference type="PANTHER" id="PTHR22726:SF1">
    <property type="entry name" value="METALLOENDOPEPTIDASE OMA1, MITOCHONDRIAL"/>
    <property type="match status" value="1"/>
</dbReference>
<comment type="cofactor">
    <cofactor evidence="6">
        <name>Zn(2+)</name>
        <dbReference type="ChEBI" id="CHEBI:29105"/>
    </cofactor>
    <text evidence="6">Binds 1 zinc ion per subunit.</text>
</comment>
<feature type="compositionally biased region" description="Low complexity" evidence="7">
    <location>
        <begin position="7"/>
        <end position="16"/>
    </location>
</feature>
<keyword evidence="1 6" id="KW-0645">Protease</keyword>
<keyword evidence="5 6" id="KW-0482">Metalloprotease</keyword>
<dbReference type="Proteomes" id="UP000295096">
    <property type="component" value="Unassembled WGS sequence"/>
</dbReference>
<dbReference type="GO" id="GO:0004222">
    <property type="term" value="F:metalloendopeptidase activity"/>
    <property type="evidence" value="ECO:0007669"/>
    <property type="project" value="InterPro"/>
</dbReference>
<dbReference type="AlphaFoldDB" id="A0A4R5QCQ6"/>
<comment type="caution">
    <text evidence="9">The sequence shown here is derived from an EMBL/GenBank/DDBJ whole genome shotgun (WGS) entry which is preliminary data.</text>
</comment>
<evidence type="ECO:0000256" key="2">
    <source>
        <dbReference type="ARBA" id="ARBA00022723"/>
    </source>
</evidence>
<evidence type="ECO:0000256" key="1">
    <source>
        <dbReference type="ARBA" id="ARBA00022670"/>
    </source>
</evidence>
<dbReference type="InterPro" id="IPR001915">
    <property type="entry name" value="Peptidase_M48"/>
</dbReference>
<dbReference type="CDD" id="cd07324">
    <property type="entry name" value="M48C_Oma1-like"/>
    <property type="match status" value="1"/>
</dbReference>
<evidence type="ECO:0000259" key="8">
    <source>
        <dbReference type="Pfam" id="PF01435"/>
    </source>
</evidence>
<accession>A0A4R5QCQ6</accession>
<comment type="similarity">
    <text evidence="6">Belongs to the peptidase M48 family.</text>
</comment>
<dbReference type="GO" id="GO:0016020">
    <property type="term" value="C:membrane"/>
    <property type="evidence" value="ECO:0007669"/>
    <property type="project" value="TreeGrafter"/>
</dbReference>
<name>A0A4R5QCQ6_9PROT</name>
<evidence type="ECO:0000313" key="9">
    <source>
        <dbReference type="EMBL" id="TDH60563.1"/>
    </source>
</evidence>
<keyword evidence="3 6" id="KW-0378">Hydrolase</keyword>
<feature type="region of interest" description="Disordered" evidence="7">
    <location>
        <begin position="1"/>
        <end position="26"/>
    </location>
</feature>
<evidence type="ECO:0000256" key="3">
    <source>
        <dbReference type="ARBA" id="ARBA00022801"/>
    </source>
</evidence>
<sequence length="307" mass="31057">MPRRARGSPAGRGRSAISPASCWRRSPASWPTCCRGGGMRRDSRPGGAAALVLLALPSLAGCGPRFVPPAADPAGLAAARAAILATPTAAGMAEAPEAMLAGVAGRLTRAAQPLCTADGGQGCILQVSLDPAATPRAAMTGGGGVTITLGMLRLLDSEDEVAAVLGHELGHHLANHLGRRRARGLAAGTVAGTLLGAVLPFGGLAGWALGEGAALAGSQGAQLAFSKDEEREADYLGAHLVARAGYDLDRAGLVWVRLTRGGPQETAGLLDSHPAGPERLAAWRQAAAEIRRSPDAMPRRSGQPAPS</sequence>
<keyword evidence="10" id="KW-1185">Reference proteome</keyword>
<dbReference type="Gene3D" id="3.30.2010.10">
    <property type="entry name" value="Metalloproteases ('zincins'), catalytic domain"/>
    <property type="match status" value="1"/>
</dbReference>
<dbReference type="EMBL" id="SMSJ01000035">
    <property type="protein sequence ID" value="TDH60563.1"/>
    <property type="molecule type" value="Genomic_DNA"/>
</dbReference>
<dbReference type="PANTHER" id="PTHR22726">
    <property type="entry name" value="METALLOENDOPEPTIDASE OMA1"/>
    <property type="match status" value="1"/>
</dbReference>
<evidence type="ECO:0000256" key="5">
    <source>
        <dbReference type="ARBA" id="ARBA00023049"/>
    </source>
</evidence>
<dbReference type="Pfam" id="PF01435">
    <property type="entry name" value="Peptidase_M48"/>
    <property type="match status" value="1"/>
</dbReference>
<dbReference type="GO" id="GO:0046872">
    <property type="term" value="F:metal ion binding"/>
    <property type="evidence" value="ECO:0007669"/>
    <property type="project" value="UniProtKB-KW"/>
</dbReference>
<protein>
    <recommendedName>
        <fullName evidence="8">Peptidase M48 domain-containing protein</fullName>
    </recommendedName>
</protein>
<reference evidence="9 10" key="1">
    <citation type="journal article" date="2016" name="J. Microbiol.">
        <title>Dankookia rubra gen. nov., sp. nov., an alphaproteobacterium isolated from sediment of a shallow stream.</title>
        <authorList>
            <person name="Kim W.H."/>
            <person name="Kim D.H."/>
            <person name="Kang K."/>
            <person name="Ahn T.Y."/>
        </authorList>
    </citation>
    <scope>NUCLEOTIDE SEQUENCE [LARGE SCALE GENOMIC DNA]</scope>
    <source>
        <strain evidence="9 10">JCM30602</strain>
    </source>
</reference>
<evidence type="ECO:0000256" key="7">
    <source>
        <dbReference type="SAM" id="MobiDB-lite"/>
    </source>
</evidence>
<proteinExistence type="inferred from homology"/>
<dbReference type="OrthoDB" id="7338723at2"/>